<gene>
    <name evidence="9" type="ORF">VRLFYP33_00959</name>
</gene>
<dbReference type="GO" id="GO:0009246">
    <property type="term" value="P:enterobacterial common antigen biosynthetic process"/>
    <property type="evidence" value="ECO:0007669"/>
    <property type="project" value="TreeGrafter"/>
</dbReference>
<feature type="transmembrane region" description="Helical" evidence="7">
    <location>
        <begin position="228"/>
        <end position="248"/>
    </location>
</feature>
<accession>A0A6N3B6C1</accession>
<feature type="transmembrane region" description="Helical" evidence="7">
    <location>
        <begin position="195"/>
        <end position="216"/>
    </location>
</feature>
<evidence type="ECO:0000256" key="2">
    <source>
        <dbReference type="ARBA" id="ARBA00007400"/>
    </source>
</evidence>
<dbReference type="Pfam" id="PF01757">
    <property type="entry name" value="Acyl_transf_3"/>
    <property type="match status" value="1"/>
</dbReference>
<feature type="transmembrane region" description="Helical" evidence="7">
    <location>
        <begin position="37"/>
        <end position="63"/>
    </location>
</feature>
<sequence length="367" mass="42478">MKQAFLPEITYMRGLCMLGVIGIHVGSFALANPQANVQLIGLLEILSRFTVPAFFFLSAFGLFYHTSSFDEFSYKDFLWRRSRVVLFPYIAWSILYIAYAGATVGNFAGLTPRHLLPALFFGNGYYHLYFMVILLWFYLMMPLWRAMVRGILQKPILWLSLIFVVQVAFNFWSSYYSGQIKFANHWLQYAYSMKLNYWVLHYIWIFLLGAVVAERYEATCELLWRYKGLLTIIFAFSVALMIGSYFYVLNERHYTLLEAIYTVHQLSPMGMLYTGAATLFFLFFFIATPMSSAARAIWEQIGETSYGIYLIHPFMLIILSAGMFEAKLQYTALVVIGIYICTVCLSYLGTLVLKKLPKPVRRILLGR</sequence>
<name>A0A6N3B6C1_9FIRM</name>
<organism evidence="9">
    <name type="scientific">Veillonella ratti</name>
    <dbReference type="NCBI Taxonomy" id="103892"/>
    <lineage>
        <taxon>Bacteria</taxon>
        <taxon>Bacillati</taxon>
        <taxon>Bacillota</taxon>
        <taxon>Negativicutes</taxon>
        <taxon>Veillonellales</taxon>
        <taxon>Veillonellaceae</taxon>
        <taxon>Veillonella</taxon>
    </lineage>
</organism>
<feature type="transmembrane region" description="Helical" evidence="7">
    <location>
        <begin position="306"/>
        <end position="324"/>
    </location>
</feature>
<evidence type="ECO:0000256" key="7">
    <source>
        <dbReference type="SAM" id="Phobius"/>
    </source>
</evidence>
<keyword evidence="9" id="KW-0808">Transferase</keyword>
<keyword evidence="6 7" id="KW-0472">Membrane</keyword>
<evidence type="ECO:0000256" key="4">
    <source>
        <dbReference type="ARBA" id="ARBA00022692"/>
    </source>
</evidence>
<comment type="subcellular location">
    <subcellularLocation>
        <location evidence="1">Cell membrane</location>
        <topology evidence="1">Multi-pass membrane protein</topology>
    </subcellularLocation>
</comment>
<evidence type="ECO:0000256" key="1">
    <source>
        <dbReference type="ARBA" id="ARBA00004651"/>
    </source>
</evidence>
<reference evidence="9" key="1">
    <citation type="submission" date="2019-11" db="EMBL/GenBank/DDBJ databases">
        <authorList>
            <person name="Feng L."/>
        </authorList>
    </citation>
    <scope>NUCLEOTIDE SEQUENCE</scope>
    <source>
        <strain evidence="9">VrattiLFYP33</strain>
    </source>
</reference>
<keyword evidence="3" id="KW-1003">Cell membrane</keyword>
<dbReference type="EMBL" id="CACRUX010000042">
    <property type="protein sequence ID" value="VYT98683.1"/>
    <property type="molecule type" value="Genomic_DNA"/>
</dbReference>
<evidence type="ECO:0000256" key="3">
    <source>
        <dbReference type="ARBA" id="ARBA00022475"/>
    </source>
</evidence>
<dbReference type="RefSeq" id="WP_156704572.1">
    <property type="nucleotide sequence ID" value="NZ_CACRUX010000042.1"/>
</dbReference>
<dbReference type="AlphaFoldDB" id="A0A6N3B6C1"/>
<feature type="transmembrane region" description="Helical" evidence="7">
    <location>
        <begin position="268"/>
        <end position="286"/>
    </location>
</feature>
<proteinExistence type="inferred from homology"/>
<keyword evidence="4 7" id="KW-0812">Transmembrane</keyword>
<protein>
    <submittedName>
        <fullName evidence="9">Acyltransferase family protein</fullName>
    </submittedName>
</protein>
<dbReference type="GO" id="GO:0005886">
    <property type="term" value="C:plasma membrane"/>
    <property type="evidence" value="ECO:0007669"/>
    <property type="project" value="UniProtKB-SubCell"/>
</dbReference>
<comment type="similarity">
    <text evidence="2">Belongs to the acyltransferase 3 family.</text>
</comment>
<keyword evidence="5 7" id="KW-1133">Transmembrane helix</keyword>
<dbReference type="GO" id="GO:0016413">
    <property type="term" value="F:O-acetyltransferase activity"/>
    <property type="evidence" value="ECO:0007669"/>
    <property type="project" value="TreeGrafter"/>
</dbReference>
<feature type="domain" description="Acyltransferase 3" evidence="8">
    <location>
        <begin position="8"/>
        <end position="348"/>
    </location>
</feature>
<feature type="transmembrane region" description="Helical" evidence="7">
    <location>
        <begin position="12"/>
        <end position="31"/>
    </location>
</feature>
<feature type="transmembrane region" description="Helical" evidence="7">
    <location>
        <begin position="124"/>
        <end position="144"/>
    </location>
</feature>
<dbReference type="PANTHER" id="PTHR40074:SF2">
    <property type="entry name" value="O-ACETYLTRANSFERASE WECH"/>
    <property type="match status" value="1"/>
</dbReference>
<evidence type="ECO:0000256" key="5">
    <source>
        <dbReference type="ARBA" id="ARBA00022989"/>
    </source>
</evidence>
<dbReference type="InterPro" id="IPR002656">
    <property type="entry name" value="Acyl_transf_3_dom"/>
</dbReference>
<dbReference type="PANTHER" id="PTHR40074">
    <property type="entry name" value="O-ACETYLTRANSFERASE WECH"/>
    <property type="match status" value="1"/>
</dbReference>
<evidence type="ECO:0000313" key="9">
    <source>
        <dbReference type="EMBL" id="VYT98683.1"/>
    </source>
</evidence>
<feature type="transmembrane region" description="Helical" evidence="7">
    <location>
        <begin position="330"/>
        <end position="353"/>
    </location>
</feature>
<feature type="transmembrane region" description="Helical" evidence="7">
    <location>
        <begin position="156"/>
        <end position="175"/>
    </location>
</feature>
<keyword evidence="9" id="KW-0012">Acyltransferase</keyword>
<evidence type="ECO:0000259" key="8">
    <source>
        <dbReference type="Pfam" id="PF01757"/>
    </source>
</evidence>
<evidence type="ECO:0000256" key="6">
    <source>
        <dbReference type="ARBA" id="ARBA00023136"/>
    </source>
</evidence>
<feature type="transmembrane region" description="Helical" evidence="7">
    <location>
        <begin position="84"/>
        <end position="104"/>
    </location>
</feature>